<keyword evidence="8" id="KW-1185">Reference proteome</keyword>
<dbReference type="OrthoDB" id="5244716at2"/>
<keyword evidence="2" id="KW-0805">Transcription regulation</keyword>
<keyword evidence="3" id="KW-0731">Sigma factor</keyword>
<dbReference type="PANTHER" id="PTHR43133">
    <property type="entry name" value="RNA POLYMERASE ECF-TYPE SIGMA FACTO"/>
    <property type="match status" value="1"/>
</dbReference>
<dbReference type="Pfam" id="PF04542">
    <property type="entry name" value="Sigma70_r2"/>
    <property type="match status" value="1"/>
</dbReference>
<dbReference type="InterPro" id="IPR014284">
    <property type="entry name" value="RNA_pol_sigma-70_dom"/>
</dbReference>
<dbReference type="PANTHER" id="PTHR43133:SF51">
    <property type="entry name" value="RNA POLYMERASE SIGMA FACTOR"/>
    <property type="match status" value="1"/>
</dbReference>
<evidence type="ECO:0000256" key="3">
    <source>
        <dbReference type="ARBA" id="ARBA00023082"/>
    </source>
</evidence>
<dbReference type="SUPFAM" id="SSF88946">
    <property type="entry name" value="Sigma2 domain of RNA polymerase sigma factors"/>
    <property type="match status" value="1"/>
</dbReference>
<dbReference type="InterPro" id="IPR013249">
    <property type="entry name" value="RNA_pol_sigma70_r4_t2"/>
</dbReference>
<evidence type="ECO:0000259" key="5">
    <source>
        <dbReference type="Pfam" id="PF04542"/>
    </source>
</evidence>
<evidence type="ECO:0000313" key="7">
    <source>
        <dbReference type="EMBL" id="SDS50602.1"/>
    </source>
</evidence>
<accession>A0A1H1SRI4</accession>
<dbReference type="EMBL" id="LT629757">
    <property type="protein sequence ID" value="SDS50602.1"/>
    <property type="molecule type" value="Genomic_DNA"/>
</dbReference>
<evidence type="ECO:0000259" key="6">
    <source>
        <dbReference type="Pfam" id="PF08281"/>
    </source>
</evidence>
<dbReference type="GO" id="GO:0016987">
    <property type="term" value="F:sigma factor activity"/>
    <property type="evidence" value="ECO:0007669"/>
    <property type="project" value="UniProtKB-KW"/>
</dbReference>
<comment type="similarity">
    <text evidence="1">Belongs to the sigma-70 factor family. ECF subfamily.</text>
</comment>
<organism evidence="7 8">
    <name type="scientific">Nocardioides scoriae</name>
    <dbReference type="NCBI Taxonomy" id="642780"/>
    <lineage>
        <taxon>Bacteria</taxon>
        <taxon>Bacillati</taxon>
        <taxon>Actinomycetota</taxon>
        <taxon>Actinomycetes</taxon>
        <taxon>Propionibacteriales</taxon>
        <taxon>Nocardioidaceae</taxon>
        <taxon>Nocardioides</taxon>
    </lineage>
</organism>
<dbReference type="STRING" id="642780.SAMN04488570_2029"/>
<dbReference type="Gene3D" id="1.10.10.10">
    <property type="entry name" value="Winged helix-like DNA-binding domain superfamily/Winged helix DNA-binding domain"/>
    <property type="match status" value="1"/>
</dbReference>
<name>A0A1H1SRI4_9ACTN</name>
<evidence type="ECO:0000256" key="4">
    <source>
        <dbReference type="ARBA" id="ARBA00023163"/>
    </source>
</evidence>
<dbReference type="SUPFAM" id="SSF88659">
    <property type="entry name" value="Sigma3 and sigma4 domains of RNA polymerase sigma factors"/>
    <property type="match status" value="1"/>
</dbReference>
<protein>
    <submittedName>
        <fullName evidence="7">RNA polymerase sigma-70 factor, ECF subfamily</fullName>
    </submittedName>
</protein>
<dbReference type="GO" id="GO:0006352">
    <property type="term" value="P:DNA-templated transcription initiation"/>
    <property type="evidence" value="ECO:0007669"/>
    <property type="project" value="InterPro"/>
</dbReference>
<evidence type="ECO:0000313" key="8">
    <source>
        <dbReference type="Proteomes" id="UP000198859"/>
    </source>
</evidence>
<dbReference type="RefSeq" id="WP_091729119.1">
    <property type="nucleotide sequence ID" value="NZ_LT629757.1"/>
</dbReference>
<dbReference type="InterPro" id="IPR039425">
    <property type="entry name" value="RNA_pol_sigma-70-like"/>
</dbReference>
<dbReference type="AlphaFoldDB" id="A0A1H1SRI4"/>
<evidence type="ECO:0000256" key="1">
    <source>
        <dbReference type="ARBA" id="ARBA00010641"/>
    </source>
</evidence>
<dbReference type="InterPro" id="IPR036388">
    <property type="entry name" value="WH-like_DNA-bd_sf"/>
</dbReference>
<sequence>MPDDDALAAATQQALARRAGLGDRAAYEELFRRLFPSTFRFALRMLDSDTGLAEDTVQEAWVKAWRGLPDFRGTSTFSTWLFSIVSREALEVRRRRRPVALDGELLEPILDRSTPASARPQDPAQAVLADELWHTLTLALMELPWRQRASWLLRELEGFSYDDIARVLDTTPTVVRGQLHRARRTLAIRMEQWR</sequence>
<proteinExistence type="inferred from homology"/>
<feature type="domain" description="RNA polymerase sigma factor 70 region 4 type 2" evidence="6">
    <location>
        <begin position="136"/>
        <end position="186"/>
    </location>
</feature>
<feature type="domain" description="RNA polymerase sigma-70 region 2" evidence="5">
    <location>
        <begin position="30"/>
        <end position="97"/>
    </location>
</feature>
<dbReference type="InterPro" id="IPR007627">
    <property type="entry name" value="RNA_pol_sigma70_r2"/>
</dbReference>
<evidence type="ECO:0000256" key="2">
    <source>
        <dbReference type="ARBA" id="ARBA00023015"/>
    </source>
</evidence>
<dbReference type="NCBIfam" id="TIGR02937">
    <property type="entry name" value="sigma70-ECF"/>
    <property type="match status" value="1"/>
</dbReference>
<dbReference type="GO" id="GO:0003677">
    <property type="term" value="F:DNA binding"/>
    <property type="evidence" value="ECO:0007669"/>
    <property type="project" value="InterPro"/>
</dbReference>
<dbReference type="InterPro" id="IPR013325">
    <property type="entry name" value="RNA_pol_sigma_r2"/>
</dbReference>
<dbReference type="Proteomes" id="UP000198859">
    <property type="component" value="Chromosome I"/>
</dbReference>
<dbReference type="Pfam" id="PF08281">
    <property type="entry name" value="Sigma70_r4_2"/>
    <property type="match status" value="1"/>
</dbReference>
<dbReference type="InterPro" id="IPR013324">
    <property type="entry name" value="RNA_pol_sigma_r3/r4-like"/>
</dbReference>
<keyword evidence="4" id="KW-0804">Transcription</keyword>
<dbReference type="Gene3D" id="1.10.1740.10">
    <property type="match status" value="1"/>
</dbReference>
<reference evidence="8" key="1">
    <citation type="submission" date="2016-10" db="EMBL/GenBank/DDBJ databases">
        <authorList>
            <person name="Varghese N."/>
            <person name="Submissions S."/>
        </authorList>
    </citation>
    <scope>NUCLEOTIDE SEQUENCE [LARGE SCALE GENOMIC DNA]</scope>
    <source>
        <strain evidence="8">DSM 22127</strain>
    </source>
</reference>
<gene>
    <name evidence="7" type="ORF">SAMN04488570_2029</name>
</gene>